<evidence type="ECO:0000313" key="4">
    <source>
        <dbReference type="EMBL" id="AJG20584.1"/>
    </source>
</evidence>
<feature type="binding site" evidence="2">
    <location>
        <position position="173"/>
    </location>
    <ligand>
        <name>substrate</name>
    </ligand>
</feature>
<dbReference type="GO" id="GO:0016758">
    <property type="term" value="F:hexosyltransferase activity"/>
    <property type="evidence" value="ECO:0007669"/>
    <property type="project" value="InterPro"/>
</dbReference>
<feature type="domain" description="Glycosyl transferase family 28 C-terminal" evidence="3">
    <location>
        <begin position="196"/>
        <end position="341"/>
    </location>
</feature>
<evidence type="ECO:0000259" key="3">
    <source>
        <dbReference type="Pfam" id="PF04101"/>
    </source>
</evidence>
<dbReference type="NCBIfam" id="TIGR03590">
    <property type="entry name" value="PseG"/>
    <property type="match status" value="1"/>
</dbReference>
<evidence type="ECO:0000256" key="2">
    <source>
        <dbReference type="PIRSR" id="PIRSR620023-2"/>
    </source>
</evidence>
<accession>A0A0C4YF18</accession>
<dbReference type="Gene3D" id="3.40.50.2000">
    <property type="entry name" value="Glycogen Phosphorylase B"/>
    <property type="match status" value="1"/>
</dbReference>
<dbReference type="Gene3D" id="3.40.50.11190">
    <property type="match status" value="1"/>
</dbReference>
<dbReference type="SUPFAM" id="SSF53756">
    <property type="entry name" value="UDP-Glycosyltransferase/glycogen phosphorylase"/>
    <property type="match status" value="1"/>
</dbReference>
<dbReference type="PANTHER" id="PTHR21015">
    <property type="entry name" value="UDP-N-ACETYLGLUCOSAMINE--N-ACETYLMURAMYL-(PENTAPEPTIDE) PYROPHOSPHORYL-UNDECAPRENOL N-ACETYLGLUCOSAMINE TRANSFERASE 1"/>
    <property type="match status" value="1"/>
</dbReference>
<dbReference type="InterPro" id="IPR007235">
    <property type="entry name" value="Glyco_trans_28_C"/>
</dbReference>
<feature type="binding site" evidence="2">
    <location>
        <position position="276"/>
    </location>
    <ligand>
        <name>substrate</name>
    </ligand>
</feature>
<organism evidence="4 5">
    <name type="scientific">Cupriavidus basilensis</name>
    <dbReference type="NCBI Taxonomy" id="68895"/>
    <lineage>
        <taxon>Bacteria</taxon>
        <taxon>Pseudomonadati</taxon>
        <taxon>Pseudomonadota</taxon>
        <taxon>Betaproteobacteria</taxon>
        <taxon>Burkholderiales</taxon>
        <taxon>Burkholderiaceae</taxon>
        <taxon>Cupriavidus</taxon>
    </lineage>
</organism>
<dbReference type="RefSeq" id="WP_043348686.1">
    <property type="nucleotide sequence ID" value="NZ_CP010536.1"/>
</dbReference>
<reference evidence="4 5" key="1">
    <citation type="journal article" date="2015" name="Genome Announc.">
        <title>Complete Genome Sequence of Cupriavidus basilensis 4G11, Isolated from the Oak Ridge Field Research Center Site.</title>
        <authorList>
            <person name="Ray J."/>
            <person name="Waters R.J."/>
            <person name="Skerker J.M."/>
            <person name="Kuehl J.V."/>
            <person name="Price M.N."/>
            <person name="Huang J."/>
            <person name="Chakraborty R."/>
            <person name="Arkin A.P."/>
            <person name="Deutschbauer A."/>
        </authorList>
    </citation>
    <scope>NUCLEOTIDE SEQUENCE [LARGE SCALE GENOMIC DNA]</scope>
    <source>
        <strain evidence="4">4G11</strain>
    </source>
</reference>
<keyword evidence="4" id="KW-0808">Transferase</keyword>
<dbReference type="KEGG" id="cbw:RR42_m3216"/>
<dbReference type="Proteomes" id="UP000031843">
    <property type="component" value="Chromosome main"/>
</dbReference>
<dbReference type="EC" id="2.7.7.43" evidence="4"/>
<feature type="active site" description="Proton acceptor" evidence="1">
    <location>
        <position position="17"/>
    </location>
</feature>
<dbReference type="AlphaFoldDB" id="A0A0C4YF18"/>
<name>A0A0C4YF18_9BURK</name>
<dbReference type="InterPro" id="IPR020023">
    <property type="entry name" value="PseG"/>
</dbReference>
<sequence>MKVAIRADASVQIGSGHVMRCLTLADDLRERGAEVRFITRAHPGGAQALIAKRGYACHLLPAPQPGGSVMGDLAHSAWLGVPWEDDLARSAAVLADWSPQWLVVDHYGLDWRWEQPLRGQVPRILAIDDLADRRHDCDLLLDQNYYSDLDQRYAALVPPHCTCLLGPGYALLRPEFTVAGQALHRGTGPVRRVLLFMGGMDQDNATSIALRGLQDFAKAGIAIDVVLGAGAPHRDQVRTLCESTPNTRLHVQVDNMAELMASADLAIGACGSATWERCFLGLPTIAIVLADNQRRSAHDLAAAGYIVNLGEVAQVTPEKVAQAVAALTADDAGRVAMSRRALGLARREPRTVADLIYEGTR</sequence>
<dbReference type="OrthoDB" id="9788924at2"/>
<dbReference type="PANTHER" id="PTHR21015:SF22">
    <property type="entry name" value="GLYCOSYLTRANSFERASE"/>
    <property type="match status" value="1"/>
</dbReference>
<evidence type="ECO:0000256" key="1">
    <source>
        <dbReference type="PIRSR" id="PIRSR620023-1"/>
    </source>
</evidence>
<evidence type="ECO:0000313" key="5">
    <source>
        <dbReference type="Proteomes" id="UP000031843"/>
    </source>
</evidence>
<keyword evidence="5" id="KW-1185">Reference proteome</keyword>
<proteinExistence type="predicted"/>
<protein>
    <submittedName>
        <fullName evidence="4">Pseudaminic acid cytidylyltransferase</fullName>
        <ecNumber evidence="4">2.7.7.43</ecNumber>
    </submittedName>
</protein>
<keyword evidence="4" id="KW-0548">Nucleotidyltransferase</keyword>
<gene>
    <name evidence="4" type="ORF">RR42_m3216</name>
</gene>
<dbReference type="EMBL" id="CP010536">
    <property type="protein sequence ID" value="AJG20584.1"/>
    <property type="molecule type" value="Genomic_DNA"/>
</dbReference>
<dbReference type="STRING" id="68895.RR42_m3216"/>
<dbReference type="Pfam" id="PF04101">
    <property type="entry name" value="Glyco_tran_28_C"/>
    <property type="match status" value="1"/>
</dbReference>
<dbReference type="GO" id="GO:0008781">
    <property type="term" value="F:N-acylneuraminate cytidylyltransferase activity"/>
    <property type="evidence" value="ECO:0007669"/>
    <property type="project" value="UniProtKB-EC"/>
</dbReference>